<dbReference type="InterPro" id="IPR017853">
    <property type="entry name" value="GH"/>
</dbReference>
<proteinExistence type="inferred from homology"/>
<dbReference type="Proteomes" id="UP001162734">
    <property type="component" value="Chromosome"/>
</dbReference>
<dbReference type="InterPro" id="IPR001547">
    <property type="entry name" value="Glyco_hydro_5"/>
</dbReference>
<evidence type="ECO:0000259" key="6">
    <source>
        <dbReference type="Pfam" id="PF00150"/>
    </source>
</evidence>
<evidence type="ECO:0000256" key="3">
    <source>
        <dbReference type="ARBA" id="ARBA00022801"/>
    </source>
</evidence>
<keyword evidence="3 5" id="KW-0378">Hydrolase</keyword>
<organism evidence="7 8">
    <name type="scientific">Anaeromyxobacter paludicola</name>
    <dbReference type="NCBI Taxonomy" id="2918171"/>
    <lineage>
        <taxon>Bacteria</taxon>
        <taxon>Pseudomonadati</taxon>
        <taxon>Myxococcota</taxon>
        <taxon>Myxococcia</taxon>
        <taxon>Myxococcales</taxon>
        <taxon>Cystobacterineae</taxon>
        <taxon>Anaeromyxobacteraceae</taxon>
        <taxon>Anaeromyxobacter</taxon>
    </lineage>
</organism>
<evidence type="ECO:0000256" key="4">
    <source>
        <dbReference type="ARBA" id="ARBA00023295"/>
    </source>
</evidence>
<dbReference type="EMBL" id="AP025592">
    <property type="protein sequence ID" value="BDG08356.1"/>
    <property type="molecule type" value="Genomic_DNA"/>
</dbReference>
<dbReference type="SUPFAM" id="SSF51445">
    <property type="entry name" value="(Trans)glycosidases"/>
    <property type="match status" value="1"/>
</dbReference>
<evidence type="ECO:0000256" key="5">
    <source>
        <dbReference type="RuleBase" id="RU361153"/>
    </source>
</evidence>
<evidence type="ECO:0000313" key="8">
    <source>
        <dbReference type="Proteomes" id="UP001162734"/>
    </source>
</evidence>
<comment type="catalytic activity">
    <reaction evidence="1">
        <text>Random hydrolysis of (1-&gt;4)-beta-D-mannosidic linkages in mannans, galactomannans and glucomannans.</text>
        <dbReference type="EC" id="3.2.1.78"/>
    </reaction>
</comment>
<keyword evidence="4 5" id="KW-0326">Glycosidase</keyword>
<feature type="domain" description="Glycoside hydrolase family 5" evidence="6">
    <location>
        <begin position="119"/>
        <end position="364"/>
    </location>
</feature>
<name>A0ABM7X918_9BACT</name>
<dbReference type="RefSeq" id="WP_248345537.1">
    <property type="nucleotide sequence ID" value="NZ_AP025592.1"/>
</dbReference>
<evidence type="ECO:0000256" key="2">
    <source>
        <dbReference type="ARBA" id="ARBA00012706"/>
    </source>
</evidence>
<accession>A0ABM7X918</accession>
<dbReference type="EC" id="3.2.1.78" evidence="2"/>
<reference evidence="8" key="1">
    <citation type="journal article" date="2022" name="Int. J. Syst. Evol. Microbiol.">
        <title>Anaeromyxobacter oryzae sp. nov., Anaeromyxobacter diazotrophicus sp. nov. and Anaeromyxobacter paludicola sp. nov., isolated from paddy soils.</title>
        <authorList>
            <person name="Itoh H."/>
            <person name="Xu Z."/>
            <person name="Mise K."/>
            <person name="Masuda Y."/>
            <person name="Ushijima N."/>
            <person name="Hayakawa C."/>
            <person name="Shiratori Y."/>
            <person name="Senoo K."/>
        </authorList>
    </citation>
    <scope>NUCLEOTIDE SEQUENCE [LARGE SCALE GENOMIC DNA]</scope>
    <source>
        <strain evidence="8">Red630</strain>
    </source>
</reference>
<comment type="similarity">
    <text evidence="5">Belongs to the glycosyl hydrolase 5 (cellulase A) family.</text>
</comment>
<dbReference type="Pfam" id="PF00150">
    <property type="entry name" value="Cellulase"/>
    <property type="match status" value="1"/>
</dbReference>
<protein>
    <recommendedName>
        <fullName evidence="2">mannan endo-1,4-beta-mannosidase</fullName>
        <ecNumber evidence="2">3.2.1.78</ecNumber>
    </recommendedName>
</protein>
<sequence length="526" mass="57007">MNRRLELRVPAPPGLDAGAVQVEVTEPGGRTYALPAFQAGGELLARVRPRAAGPHRYRLVAAPPGGPPRALAEGTFDVAGGGAPGPVGRSPADPHALARADGRDFVPLGENRFNVYDPSWQGGASAASYVAAMAAHGMNTLRVFVFTGCPRAPPRDPQPGCLEPALGSFDEAAARDYDRIFEAAEASGVQVILSVFAVGFTPGDAWKGWEDNPYSAARGGPAATPRDFFDDPRARALAARRLRYVAARWGYSTSLLAVDLLNEPEWDGAIPEDAWIPWAHAMGETWRRLDPYGHLVTAGPVGLHWNVQRDERAWWADPVDDVVQWHRYGKDVYEVHALERALCDTVEDTRRYERPVLVGEFAYGGEPKPAYDHTHVGIWSAVFCGAGVLAHSAPPFNEDSDEPMTPERGRHFRALADFLAALGERAPLLPAAAEAEAPPGLRAHAVARGARRALWLLAPAKGYGEPVRGARVRLPLPEGRWRVRWVDDLTGAELGREEVRAAGGPALLRPPPFRRHAAAVLERDPL</sequence>
<dbReference type="PANTHER" id="PTHR31451">
    <property type="match status" value="1"/>
</dbReference>
<keyword evidence="8" id="KW-1185">Reference proteome</keyword>
<evidence type="ECO:0000313" key="7">
    <source>
        <dbReference type="EMBL" id="BDG08356.1"/>
    </source>
</evidence>
<gene>
    <name evidence="7" type="ORF">AMPC_14690</name>
</gene>
<dbReference type="Gene3D" id="3.20.20.80">
    <property type="entry name" value="Glycosidases"/>
    <property type="match status" value="1"/>
</dbReference>
<dbReference type="InterPro" id="IPR045053">
    <property type="entry name" value="MAN-like"/>
</dbReference>
<evidence type="ECO:0000256" key="1">
    <source>
        <dbReference type="ARBA" id="ARBA00001678"/>
    </source>
</evidence>